<feature type="signal peptide" evidence="1">
    <location>
        <begin position="1"/>
        <end position="23"/>
    </location>
</feature>
<sequence length="133" mass="15249">MKKLMHGAGLIVALFLFTVSMSAQDRKAEGRKAEGRNPEAMAKLLTDNMKNKLSLNDEQYKKAYDANLEFLNGAKELKTSEGHTVEKGKGLKELDSARDEKMKAILTDEQFGQFLVMKKENREKMRERRKPRE</sequence>
<accession>A0A2S1QUW1</accession>
<proteinExistence type="predicted"/>
<dbReference type="OrthoDB" id="1448349at2"/>
<organism evidence="2 3">
    <name type="scientific">Flavobacterium album</name>
    <dbReference type="NCBI Taxonomy" id="2175091"/>
    <lineage>
        <taxon>Bacteria</taxon>
        <taxon>Pseudomonadati</taxon>
        <taxon>Bacteroidota</taxon>
        <taxon>Flavobacteriia</taxon>
        <taxon>Flavobacteriales</taxon>
        <taxon>Flavobacteriaceae</taxon>
        <taxon>Flavobacterium</taxon>
    </lineage>
</organism>
<evidence type="ECO:0008006" key="4">
    <source>
        <dbReference type="Google" id="ProtNLM"/>
    </source>
</evidence>
<keyword evidence="3" id="KW-1185">Reference proteome</keyword>
<gene>
    <name evidence="2" type="ORF">HYN59_03360</name>
</gene>
<dbReference type="RefSeq" id="WP_108776918.1">
    <property type="nucleotide sequence ID" value="NZ_CP029186.1"/>
</dbReference>
<dbReference type="EMBL" id="CP029186">
    <property type="protein sequence ID" value="AWH84208.1"/>
    <property type="molecule type" value="Genomic_DNA"/>
</dbReference>
<evidence type="ECO:0000256" key="1">
    <source>
        <dbReference type="SAM" id="SignalP"/>
    </source>
</evidence>
<evidence type="ECO:0000313" key="3">
    <source>
        <dbReference type="Proteomes" id="UP000244929"/>
    </source>
</evidence>
<dbReference type="AlphaFoldDB" id="A0A2S1QUW1"/>
<name>A0A2S1QUW1_9FLAO</name>
<evidence type="ECO:0000313" key="2">
    <source>
        <dbReference type="EMBL" id="AWH84208.1"/>
    </source>
</evidence>
<reference evidence="2 3" key="1">
    <citation type="submission" date="2018-04" db="EMBL/GenBank/DDBJ databases">
        <title>Genome sequencing of Flavobacterium sp. HYN0059.</title>
        <authorList>
            <person name="Yi H."/>
            <person name="Baek C."/>
        </authorList>
    </citation>
    <scope>NUCLEOTIDE SEQUENCE [LARGE SCALE GENOMIC DNA]</scope>
    <source>
        <strain evidence="2 3">HYN0059</strain>
    </source>
</reference>
<dbReference type="Proteomes" id="UP000244929">
    <property type="component" value="Chromosome"/>
</dbReference>
<keyword evidence="1" id="KW-0732">Signal</keyword>
<protein>
    <recommendedName>
        <fullName evidence="4">DUF4890 domain-containing protein</fullName>
    </recommendedName>
</protein>
<feature type="chain" id="PRO_5015620913" description="DUF4890 domain-containing protein" evidence="1">
    <location>
        <begin position="24"/>
        <end position="133"/>
    </location>
</feature>
<dbReference type="KEGG" id="falb:HYN59_03360"/>